<evidence type="ECO:0000313" key="10">
    <source>
        <dbReference type="Proteomes" id="UP000078561"/>
    </source>
</evidence>
<dbReference type="GO" id="GO:0005829">
    <property type="term" value="C:cytosol"/>
    <property type="evidence" value="ECO:0007669"/>
    <property type="project" value="TreeGrafter"/>
</dbReference>
<feature type="region of interest" description="Disordered" evidence="7">
    <location>
        <begin position="1"/>
        <end position="90"/>
    </location>
</feature>
<dbReference type="InParanoid" id="A0A163JYL6"/>
<keyword evidence="5" id="KW-0862">Zinc</keyword>
<proteinExistence type="predicted"/>
<evidence type="ECO:0000313" key="9">
    <source>
        <dbReference type="EMBL" id="SAM02943.1"/>
    </source>
</evidence>
<dbReference type="GO" id="GO:0032153">
    <property type="term" value="C:cell division site"/>
    <property type="evidence" value="ECO:0007669"/>
    <property type="project" value="TreeGrafter"/>
</dbReference>
<protein>
    <recommendedName>
        <fullName evidence="8">RING-type domain-containing protein</fullName>
    </recommendedName>
</protein>
<feature type="domain" description="RING-type" evidence="8">
    <location>
        <begin position="285"/>
        <end position="328"/>
    </location>
</feature>
<dbReference type="OrthoDB" id="2286896at2759"/>
<dbReference type="GO" id="GO:0008270">
    <property type="term" value="F:zinc ion binding"/>
    <property type="evidence" value="ECO:0007669"/>
    <property type="project" value="UniProtKB-KW"/>
</dbReference>
<feature type="compositionally biased region" description="Low complexity" evidence="7">
    <location>
        <begin position="460"/>
        <end position="471"/>
    </location>
</feature>
<feature type="compositionally biased region" description="Polar residues" evidence="7">
    <location>
        <begin position="642"/>
        <end position="667"/>
    </location>
</feature>
<sequence length="695" mass="76867">MGDALCMMMVPPSSPEDLAQQQQGTAGERSSFRRSLNLSNGAFGLRRFSRSMSTTETGTPDTNNNSNNNGNSNSGSSQRRATISSSPRPPCNTLHVRIVPHIENPSRSLIFDIFDRELQAALFVRDTKSSSGTFLNHIRISPPNQESRPHEVKDGDIVQLGVDYQGGVDEIYRSVKMRFEVNRSRRQRPLSFNMTAFQNIRNLTNGGAAPSTSLQGNQIQEQTASDANDSIPPPLPVEAPVILAQAKLQMDPTPTQQPLSPTTNSSCCSSSNPDLAQDSNEVEECCICLYALAPLQALFVSPCAHTYHFKCIRPLLQSYPGFQCPICRTYSDLDANINLESHEVVEKYGLRRQSTIIDPTSAMTCITTTTTVTSSQQPQQPEHQSPSSSSSSLSSGSQQQQQPTSSSSRAAPPSSTEEDHDTTPLAYITGHTRRILNERPARDRQTVVVEDTPVTQPNGSNSITTSSSSISTDHHNQQQPLPPLPWQPNNHDGDDLLMAERQRDMTTSQDRLQQQRSVLVNDNVMVIPDTNMAVTDTAPPSSASSPTTATTNERSRQQRRASTSGFVEKLKMVFFEKRKSSVVVVPRERKRTNRPRPLSYPNFLRRNYDDDDDEADRHTDGEDYDGTSPRSEVPPPVPPVPTQHTAVNISTSTSATSHNLSRQSTTHLAEIEEEDDDDAPWHQHFNQYQPMTVDS</sequence>
<feature type="region of interest" description="Disordered" evidence="7">
    <location>
        <begin position="204"/>
        <end position="231"/>
    </location>
</feature>
<feature type="compositionally biased region" description="Polar residues" evidence="7">
    <location>
        <begin position="204"/>
        <end position="228"/>
    </location>
</feature>
<dbReference type="SUPFAM" id="SSF49879">
    <property type="entry name" value="SMAD/FHA domain"/>
    <property type="match status" value="1"/>
</dbReference>
<feature type="region of interest" description="Disordered" evidence="7">
    <location>
        <begin position="532"/>
        <end position="564"/>
    </location>
</feature>
<keyword evidence="4" id="KW-0833">Ubl conjugation pathway</keyword>
<feature type="compositionally biased region" description="Low complexity" evidence="7">
    <location>
        <begin position="252"/>
        <end position="273"/>
    </location>
</feature>
<feature type="compositionally biased region" description="Low complexity" evidence="7">
    <location>
        <begin position="369"/>
        <end position="415"/>
    </location>
</feature>
<evidence type="ECO:0000256" key="3">
    <source>
        <dbReference type="ARBA" id="ARBA00022771"/>
    </source>
</evidence>
<accession>A0A163JYL6</accession>
<evidence type="ECO:0000259" key="8">
    <source>
        <dbReference type="PROSITE" id="PS50089"/>
    </source>
</evidence>
<feature type="compositionally biased region" description="Basic and acidic residues" evidence="7">
    <location>
        <begin position="435"/>
        <end position="445"/>
    </location>
</feature>
<feature type="compositionally biased region" description="Polar residues" evidence="7">
    <location>
        <begin position="684"/>
        <end position="695"/>
    </location>
</feature>
<dbReference type="Gene3D" id="2.60.200.20">
    <property type="match status" value="1"/>
</dbReference>
<evidence type="ECO:0000256" key="6">
    <source>
        <dbReference type="PROSITE-ProRule" id="PRU00175"/>
    </source>
</evidence>
<evidence type="ECO:0000256" key="1">
    <source>
        <dbReference type="ARBA" id="ARBA00022679"/>
    </source>
</evidence>
<dbReference type="InterPro" id="IPR013083">
    <property type="entry name" value="Znf_RING/FYVE/PHD"/>
</dbReference>
<dbReference type="InterPro" id="IPR008984">
    <property type="entry name" value="SMAD_FHA_dom_sf"/>
</dbReference>
<feature type="compositionally biased region" description="Polar residues" evidence="7">
    <location>
        <begin position="50"/>
        <end position="62"/>
    </location>
</feature>
<feature type="compositionally biased region" description="Pro residues" evidence="7">
    <location>
        <begin position="632"/>
        <end position="641"/>
    </location>
</feature>
<feature type="region of interest" description="Disordered" evidence="7">
    <location>
        <begin position="587"/>
        <end position="695"/>
    </location>
</feature>
<dbReference type="SUPFAM" id="SSF57850">
    <property type="entry name" value="RING/U-box"/>
    <property type="match status" value="1"/>
</dbReference>
<dbReference type="Pfam" id="PF00498">
    <property type="entry name" value="FHA"/>
    <property type="match status" value="1"/>
</dbReference>
<reference evidence="9" key="1">
    <citation type="submission" date="2016-04" db="EMBL/GenBank/DDBJ databases">
        <authorList>
            <person name="Evans L.H."/>
            <person name="Alamgir A."/>
            <person name="Owens N."/>
            <person name="Weber N.D."/>
            <person name="Virtaneva K."/>
            <person name="Barbian K."/>
            <person name="Babar A."/>
            <person name="Rosenke K."/>
        </authorList>
    </citation>
    <scope>NUCLEOTIDE SEQUENCE [LARGE SCALE GENOMIC DNA]</scope>
    <source>
        <strain evidence="9">CBS 101.48</strain>
    </source>
</reference>
<keyword evidence="10" id="KW-1185">Reference proteome</keyword>
<keyword evidence="1" id="KW-0808">Transferase</keyword>
<feature type="compositionally biased region" description="Low complexity" evidence="7">
    <location>
        <begin position="63"/>
        <end position="77"/>
    </location>
</feature>
<dbReference type="InterPro" id="IPR001841">
    <property type="entry name" value="Znf_RING"/>
</dbReference>
<dbReference type="STRING" id="4829.A0A163JYL6"/>
<dbReference type="OMA" id="TSAMTCI"/>
<dbReference type="Pfam" id="PF17123">
    <property type="entry name" value="zf-RING_11"/>
    <property type="match status" value="1"/>
</dbReference>
<dbReference type="Proteomes" id="UP000078561">
    <property type="component" value="Unassembled WGS sequence"/>
</dbReference>
<dbReference type="Gene3D" id="3.30.40.10">
    <property type="entry name" value="Zinc/RING finger domain, C3HC4 (zinc finger)"/>
    <property type="match status" value="1"/>
</dbReference>
<dbReference type="GO" id="GO:0016567">
    <property type="term" value="P:protein ubiquitination"/>
    <property type="evidence" value="ECO:0007669"/>
    <property type="project" value="TreeGrafter"/>
</dbReference>
<keyword evidence="2" id="KW-0479">Metal-binding</keyword>
<name>A0A163JYL6_ABSGL</name>
<dbReference type="PANTHER" id="PTHR15067:SF7">
    <property type="entry name" value="E3 UBIQUITIN-PROTEIN LIGASE DMA1-RELATED"/>
    <property type="match status" value="1"/>
</dbReference>
<keyword evidence="3 6" id="KW-0863">Zinc-finger</keyword>
<feature type="region of interest" description="Disordered" evidence="7">
    <location>
        <begin position="369"/>
        <end position="494"/>
    </location>
</feature>
<dbReference type="InterPro" id="IPR000253">
    <property type="entry name" value="FHA_dom"/>
</dbReference>
<evidence type="ECO:0000256" key="2">
    <source>
        <dbReference type="ARBA" id="ARBA00022723"/>
    </source>
</evidence>
<organism evidence="9">
    <name type="scientific">Absidia glauca</name>
    <name type="common">Pin mould</name>
    <dbReference type="NCBI Taxonomy" id="4829"/>
    <lineage>
        <taxon>Eukaryota</taxon>
        <taxon>Fungi</taxon>
        <taxon>Fungi incertae sedis</taxon>
        <taxon>Mucoromycota</taxon>
        <taxon>Mucoromycotina</taxon>
        <taxon>Mucoromycetes</taxon>
        <taxon>Mucorales</taxon>
        <taxon>Cunninghamellaceae</taxon>
        <taxon>Absidia</taxon>
    </lineage>
</organism>
<dbReference type="GO" id="GO:0061630">
    <property type="term" value="F:ubiquitin protein ligase activity"/>
    <property type="evidence" value="ECO:0007669"/>
    <property type="project" value="TreeGrafter"/>
</dbReference>
<dbReference type="GO" id="GO:0006511">
    <property type="term" value="P:ubiquitin-dependent protein catabolic process"/>
    <property type="evidence" value="ECO:0007669"/>
    <property type="project" value="TreeGrafter"/>
</dbReference>
<dbReference type="PROSITE" id="PS50089">
    <property type="entry name" value="ZF_RING_2"/>
    <property type="match status" value="1"/>
</dbReference>
<feature type="region of interest" description="Disordered" evidence="7">
    <location>
        <begin position="250"/>
        <end position="273"/>
    </location>
</feature>
<evidence type="ECO:0000256" key="7">
    <source>
        <dbReference type="SAM" id="MobiDB-lite"/>
    </source>
</evidence>
<feature type="compositionally biased region" description="Low complexity" evidence="7">
    <location>
        <begin position="537"/>
        <end position="551"/>
    </location>
</feature>
<dbReference type="GO" id="GO:0000151">
    <property type="term" value="C:ubiquitin ligase complex"/>
    <property type="evidence" value="ECO:0007669"/>
    <property type="project" value="TreeGrafter"/>
</dbReference>
<evidence type="ECO:0000256" key="5">
    <source>
        <dbReference type="ARBA" id="ARBA00022833"/>
    </source>
</evidence>
<evidence type="ECO:0000256" key="4">
    <source>
        <dbReference type="ARBA" id="ARBA00022786"/>
    </source>
</evidence>
<dbReference type="PANTHER" id="PTHR15067">
    <property type="entry name" value="E3 UBIQUITIN-PROTEIN LIGASE RNF8"/>
    <property type="match status" value="1"/>
</dbReference>
<gene>
    <name evidence="9" type="primary">ABSGL_08759.1 scaffold 10421</name>
</gene>
<dbReference type="EMBL" id="LT554016">
    <property type="protein sequence ID" value="SAM02943.1"/>
    <property type="molecule type" value="Genomic_DNA"/>
</dbReference>
<dbReference type="SMART" id="SM00184">
    <property type="entry name" value="RING"/>
    <property type="match status" value="1"/>
</dbReference>
<dbReference type="AlphaFoldDB" id="A0A163JYL6"/>